<name>A0AA88Y0R0_PINIB</name>
<sequence length="105" mass="11778">MTIPHLPQWNTPTSDRGAFVYADLGLMIPRSGGDYTYLSRATGNFTAFMYIWVQILVIYPMANVILSMTVGEYLTALFIDDDCGPREIIKRLIAAAVISMFIYTS</sequence>
<protein>
    <submittedName>
        <fullName evidence="6">Uncharacterized protein</fullName>
    </submittedName>
</protein>
<feature type="transmembrane region" description="Helical" evidence="5">
    <location>
        <begin position="47"/>
        <end position="68"/>
    </location>
</feature>
<evidence type="ECO:0000256" key="1">
    <source>
        <dbReference type="ARBA" id="ARBA00004141"/>
    </source>
</evidence>
<evidence type="ECO:0000256" key="5">
    <source>
        <dbReference type="SAM" id="Phobius"/>
    </source>
</evidence>
<dbReference type="PANTHER" id="PTHR11785:SF512">
    <property type="entry name" value="SOBREMESA, ISOFORM B"/>
    <property type="match status" value="1"/>
</dbReference>
<evidence type="ECO:0000313" key="7">
    <source>
        <dbReference type="Proteomes" id="UP001186944"/>
    </source>
</evidence>
<evidence type="ECO:0000313" key="6">
    <source>
        <dbReference type="EMBL" id="KAK3091575.1"/>
    </source>
</evidence>
<dbReference type="Proteomes" id="UP001186944">
    <property type="component" value="Unassembled WGS sequence"/>
</dbReference>
<evidence type="ECO:0000256" key="3">
    <source>
        <dbReference type="ARBA" id="ARBA00022989"/>
    </source>
</evidence>
<dbReference type="Pfam" id="PF13520">
    <property type="entry name" value="AA_permease_2"/>
    <property type="match status" value="1"/>
</dbReference>
<dbReference type="AlphaFoldDB" id="A0AA88Y0R0"/>
<dbReference type="GO" id="GO:0016020">
    <property type="term" value="C:membrane"/>
    <property type="evidence" value="ECO:0007669"/>
    <property type="project" value="UniProtKB-SubCell"/>
</dbReference>
<dbReference type="GO" id="GO:0015179">
    <property type="term" value="F:L-amino acid transmembrane transporter activity"/>
    <property type="evidence" value="ECO:0007669"/>
    <property type="project" value="TreeGrafter"/>
</dbReference>
<evidence type="ECO:0000256" key="2">
    <source>
        <dbReference type="ARBA" id="ARBA00022692"/>
    </source>
</evidence>
<dbReference type="InterPro" id="IPR002293">
    <property type="entry name" value="AA/rel_permease1"/>
</dbReference>
<reference evidence="6" key="1">
    <citation type="submission" date="2019-08" db="EMBL/GenBank/DDBJ databases">
        <title>The improved chromosome-level genome for the pearl oyster Pinctada fucata martensii using PacBio sequencing and Hi-C.</title>
        <authorList>
            <person name="Zheng Z."/>
        </authorList>
    </citation>
    <scope>NUCLEOTIDE SEQUENCE</scope>
    <source>
        <strain evidence="6">ZZ-2019</strain>
        <tissue evidence="6">Adductor muscle</tissue>
    </source>
</reference>
<gene>
    <name evidence="6" type="ORF">FSP39_020917</name>
</gene>
<comment type="subcellular location">
    <subcellularLocation>
        <location evidence="1">Membrane</location>
        <topology evidence="1">Multi-pass membrane protein</topology>
    </subcellularLocation>
</comment>
<dbReference type="EMBL" id="VSWD01000010">
    <property type="protein sequence ID" value="KAK3091575.1"/>
    <property type="molecule type" value="Genomic_DNA"/>
</dbReference>
<evidence type="ECO:0000256" key="4">
    <source>
        <dbReference type="ARBA" id="ARBA00023136"/>
    </source>
</evidence>
<keyword evidence="4 5" id="KW-0472">Membrane</keyword>
<organism evidence="6 7">
    <name type="scientific">Pinctada imbricata</name>
    <name type="common">Atlantic pearl-oyster</name>
    <name type="synonym">Pinctada martensii</name>
    <dbReference type="NCBI Taxonomy" id="66713"/>
    <lineage>
        <taxon>Eukaryota</taxon>
        <taxon>Metazoa</taxon>
        <taxon>Spiralia</taxon>
        <taxon>Lophotrochozoa</taxon>
        <taxon>Mollusca</taxon>
        <taxon>Bivalvia</taxon>
        <taxon>Autobranchia</taxon>
        <taxon>Pteriomorphia</taxon>
        <taxon>Pterioida</taxon>
        <taxon>Pterioidea</taxon>
        <taxon>Pteriidae</taxon>
        <taxon>Pinctada</taxon>
    </lineage>
</organism>
<keyword evidence="2 5" id="KW-0812">Transmembrane</keyword>
<accession>A0AA88Y0R0</accession>
<dbReference type="Gene3D" id="1.20.1740.10">
    <property type="entry name" value="Amino acid/polyamine transporter I"/>
    <property type="match status" value="1"/>
</dbReference>
<dbReference type="InterPro" id="IPR050598">
    <property type="entry name" value="AminoAcid_Transporter"/>
</dbReference>
<dbReference type="PANTHER" id="PTHR11785">
    <property type="entry name" value="AMINO ACID TRANSPORTER"/>
    <property type="match status" value="1"/>
</dbReference>
<keyword evidence="7" id="KW-1185">Reference proteome</keyword>
<keyword evidence="3 5" id="KW-1133">Transmembrane helix</keyword>
<proteinExistence type="predicted"/>
<comment type="caution">
    <text evidence="6">The sequence shown here is derived from an EMBL/GenBank/DDBJ whole genome shotgun (WGS) entry which is preliminary data.</text>
</comment>